<gene>
    <name evidence="4" type="ORF">J1605_003281</name>
</gene>
<dbReference type="Proteomes" id="UP001159641">
    <property type="component" value="Unassembled WGS sequence"/>
</dbReference>
<sequence length="217" mass="24983">MFYTHVLMSKRGPLAKIWLAAHWEKKLTKAHVFECNLEITIEKILSPKVCYSLKLYIYCLDINVKIALRTSGHLLLGVVRIYNRKAKYLLADCSEALLKMKMTFRPASWLIECGILSFSGLVDLPKENLEAAYNAITLPEEFHDFDPQNVKVFVCFAVYCKIIVFCSHVFLNLIFLHSAIDVSEHFTQNQSKPEEITLREDYDNDLLFHAGSFGENI</sequence>
<feature type="domain" description="Rad21/Rec8-like protein N-terminal" evidence="3">
    <location>
        <begin position="1"/>
        <end position="107"/>
    </location>
</feature>
<accession>A0AB34HSB2</accession>
<evidence type="ECO:0000313" key="4">
    <source>
        <dbReference type="EMBL" id="KAJ8794324.1"/>
    </source>
</evidence>
<dbReference type="PANTHER" id="PTHR12585">
    <property type="entry name" value="SCC1 / RAD21 FAMILY MEMBER"/>
    <property type="match status" value="1"/>
</dbReference>
<reference evidence="4 5" key="1">
    <citation type="submission" date="2022-11" db="EMBL/GenBank/DDBJ databases">
        <title>Whole genome sequence of Eschrichtius robustus ER-17-0199.</title>
        <authorList>
            <person name="Bruniche-Olsen A."/>
            <person name="Black A.N."/>
            <person name="Fields C.J."/>
            <person name="Walden K."/>
            <person name="Dewoody J.A."/>
        </authorList>
    </citation>
    <scope>NUCLEOTIDE SEQUENCE [LARGE SCALE GENOMIC DNA]</scope>
    <source>
        <strain evidence="4">ER-17-0199</strain>
        <tissue evidence="4">Blubber</tissue>
    </source>
</reference>
<dbReference type="GO" id="GO:0005634">
    <property type="term" value="C:nucleus"/>
    <property type="evidence" value="ECO:0007669"/>
    <property type="project" value="UniProtKB-SubCell"/>
</dbReference>
<comment type="caution">
    <text evidence="4">The sequence shown here is derived from an EMBL/GenBank/DDBJ whole genome shotgun (WGS) entry which is preliminary data.</text>
</comment>
<evidence type="ECO:0000313" key="5">
    <source>
        <dbReference type="Proteomes" id="UP001159641"/>
    </source>
</evidence>
<dbReference type="InterPro" id="IPR006910">
    <property type="entry name" value="Rad21_Rec8_N"/>
</dbReference>
<proteinExistence type="predicted"/>
<dbReference type="GO" id="GO:0003682">
    <property type="term" value="F:chromatin binding"/>
    <property type="evidence" value="ECO:0007669"/>
    <property type="project" value="TreeGrafter"/>
</dbReference>
<dbReference type="Pfam" id="PF04825">
    <property type="entry name" value="Rad21_Rec8_N"/>
    <property type="match status" value="1"/>
</dbReference>
<dbReference type="GO" id="GO:1990414">
    <property type="term" value="P:replication-born double-strand break repair via sister chromatid exchange"/>
    <property type="evidence" value="ECO:0007669"/>
    <property type="project" value="TreeGrafter"/>
</dbReference>
<dbReference type="GO" id="GO:0007062">
    <property type="term" value="P:sister chromatid cohesion"/>
    <property type="evidence" value="ECO:0007669"/>
    <property type="project" value="InterPro"/>
</dbReference>
<protein>
    <recommendedName>
        <fullName evidence="3">Rad21/Rec8-like protein N-terminal domain-containing protein</fullName>
    </recommendedName>
</protein>
<keyword evidence="5" id="KW-1185">Reference proteome</keyword>
<dbReference type="AlphaFoldDB" id="A0AB34HSB2"/>
<dbReference type="GO" id="GO:0030893">
    <property type="term" value="C:meiotic cohesin complex"/>
    <property type="evidence" value="ECO:0007669"/>
    <property type="project" value="TreeGrafter"/>
</dbReference>
<comment type="subcellular location">
    <subcellularLocation>
        <location evidence="1">Nucleus</location>
    </subcellularLocation>
</comment>
<name>A0AB34HSB2_ESCRO</name>
<keyword evidence="2" id="KW-0539">Nucleus</keyword>
<evidence type="ECO:0000256" key="2">
    <source>
        <dbReference type="ARBA" id="ARBA00023242"/>
    </source>
</evidence>
<evidence type="ECO:0000259" key="3">
    <source>
        <dbReference type="Pfam" id="PF04825"/>
    </source>
</evidence>
<dbReference type="PANTHER" id="PTHR12585:SF19">
    <property type="entry name" value="DOUBLE-STRAND-BREAK REPAIR PROTEIN RAD21-LIKE PROTEIN 1"/>
    <property type="match status" value="1"/>
</dbReference>
<dbReference type="InterPro" id="IPR039781">
    <property type="entry name" value="Rad21/Rec8-like"/>
</dbReference>
<dbReference type="EMBL" id="JAIQCJ010000860">
    <property type="protein sequence ID" value="KAJ8794324.1"/>
    <property type="molecule type" value="Genomic_DNA"/>
</dbReference>
<evidence type="ECO:0000256" key="1">
    <source>
        <dbReference type="ARBA" id="ARBA00004123"/>
    </source>
</evidence>
<organism evidence="4 5">
    <name type="scientific">Eschrichtius robustus</name>
    <name type="common">California gray whale</name>
    <name type="synonym">Eschrichtius gibbosus</name>
    <dbReference type="NCBI Taxonomy" id="9764"/>
    <lineage>
        <taxon>Eukaryota</taxon>
        <taxon>Metazoa</taxon>
        <taxon>Chordata</taxon>
        <taxon>Craniata</taxon>
        <taxon>Vertebrata</taxon>
        <taxon>Euteleostomi</taxon>
        <taxon>Mammalia</taxon>
        <taxon>Eutheria</taxon>
        <taxon>Laurasiatheria</taxon>
        <taxon>Artiodactyla</taxon>
        <taxon>Whippomorpha</taxon>
        <taxon>Cetacea</taxon>
        <taxon>Mysticeti</taxon>
        <taxon>Eschrichtiidae</taxon>
        <taxon>Eschrichtius</taxon>
    </lineage>
</organism>